<evidence type="ECO:0000256" key="1">
    <source>
        <dbReference type="ARBA" id="ARBA00022801"/>
    </source>
</evidence>
<feature type="domain" description="Beta-Casp" evidence="3">
    <location>
        <begin position="254"/>
        <end position="367"/>
    </location>
</feature>
<keyword evidence="1" id="KW-0378">Hydrolase</keyword>
<dbReference type="Gene3D" id="3.60.15.10">
    <property type="entry name" value="Ribonuclease Z/Hydroxyacylglutathione hydrolase-like"/>
    <property type="match status" value="1"/>
</dbReference>
<name>A0ABN1A374_9SPHN</name>
<dbReference type="InterPro" id="IPR050698">
    <property type="entry name" value="MBL"/>
</dbReference>
<dbReference type="PANTHER" id="PTHR11203">
    <property type="entry name" value="CLEAVAGE AND POLYADENYLATION SPECIFICITY FACTOR FAMILY MEMBER"/>
    <property type="match status" value="1"/>
</dbReference>
<evidence type="ECO:0000259" key="3">
    <source>
        <dbReference type="SMART" id="SM01027"/>
    </source>
</evidence>
<dbReference type="SUPFAM" id="SSF56281">
    <property type="entry name" value="Metallo-hydrolase/oxidoreductase"/>
    <property type="match status" value="1"/>
</dbReference>
<dbReference type="Pfam" id="PF00753">
    <property type="entry name" value="Lactamase_B"/>
    <property type="match status" value="1"/>
</dbReference>
<dbReference type="Pfam" id="PF10996">
    <property type="entry name" value="Beta-Casp"/>
    <property type="match status" value="1"/>
</dbReference>
<dbReference type="SMART" id="SM01027">
    <property type="entry name" value="Beta-Casp"/>
    <property type="match status" value="1"/>
</dbReference>
<dbReference type="InterPro" id="IPR022712">
    <property type="entry name" value="Beta_Casp"/>
</dbReference>
<organism evidence="4 5">
    <name type="scientific">Parasphingorhabdus litoris</name>
    <dbReference type="NCBI Taxonomy" id="394733"/>
    <lineage>
        <taxon>Bacteria</taxon>
        <taxon>Pseudomonadati</taxon>
        <taxon>Pseudomonadota</taxon>
        <taxon>Alphaproteobacteria</taxon>
        <taxon>Sphingomonadales</taxon>
        <taxon>Sphingomonadaceae</taxon>
        <taxon>Parasphingorhabdus</taxon>
    </lineage>
</organism>
<dbReference type="CDD" id="cd16295">
    <property type="entry name" value="TTHA0252-CPSF-like_MBL-fold"/>
    <property type="match status" value="1"/>
</dbReference>
<dbReference type="PANTHER" id="PTHR11203:SF37">
    <property type="entry name" value="INTEGRATOR COMPLEX SUBUNIT 11"/>
    <property type="match status" value="1"/>
</dbReference>
<dbReference type="EMBL" id="BAAAEM010000002">
    <property type="protein sequence ID" value="GAA0466453.1"/>
    <property type="molecule type" value="Genomic_DNA"/>
</dbReference>
<dbReference type="Pfam" id="PF07521">
    <property type="entry name" value="RMMBL"/>
    <property type="match status" value="1"/>
</dbReference>
<dbReference type="InterPro" id="IPR036866">
    <property type="entry name" value="RibonucZ/Hydroxyglut_hydro"/>
</dbReference>
<accession>A0ABN1A374</accession>
<sequence>MAETTIIKFHGAAGTVTGSCFEISGAGKTILVDCGLFQGTRSLERLNYESLPFDPGAIDAVILTHAHLDHSGRLPCLYTNGCRAKTFCTAPTADILRPLLLDSAKLQAASAERRNRRADRAGLAPFVPLYSGPDVTKLIQNITTADYCEQVDLGNGVSFRLWNARHIVGSASVEINIAGQRLMISGDVGSGTAIQCAGLEMGGYDHIICETTYGGRDREDRLISDRREALAQYVEDTLKAGGNLLIPAFAVERTQVILEDFVALFDAGRLPLVNIFLDAPLAQKITLAMLKYRNNGADLLKRANIRFTQSVAESKKLNHITGAVIIAGSGMCEGGRIRHHLIRNLPKRKSRVLFTGFQVAGTLGSVLTGGATLVRISGNDVIVNADIAILDGYSNHADRKELAQWLADHSPVSGSIFLVHGEQQGLHILADDLVATKRYNDPIIPSLGQQWQLSPGGPALLQVAARSDVDQLVAAEDWTSRLAALRASVQQKVRALPSDQDRDKMLKALERALESYQHEKLQ</sequence>
<dbReference type="Proteomes" id="UP001500713">
    <property type="component" value="Unassembled WGS sequence"/>
</dbReference>
<dbReference type="RefSeq" id="WP_229954063.1">
    <property type="nucleotide sequence ID" value="NZ_BAAAEM010000002.1"/>
</dbReference>
<dbReference type="Gene3D" id="3.40.50.10890">
    <property type="match status" value="1"/>
</dbReference>
<dbReference type="InterPro" id="IPR011108">
    <property type="entry name" value="RMMBL"/>
</dbReference>
<evidence type="ECO:0000313" key="4">
    <source>
        <dbReference type="EMBL" id="GAA0466453.1"/>
    </source>
</evidence>
<proteinExistence type="predicted"/>
<feature type="domain" description="Metallo-beta-lactamase" evidence="2">
    <location>
        <begin position="17"/>
        <end position="242"/>
    </location>
</feature>
<dbReference type="SMART" id="SM00849">
    <property type="entry name" value="Lactamase_B"/>
    <property type="match status" value="1"/>
</dbReference>
<reference evidence="4 5" key="1">
    <citation type="journal article" date="2019" name="Int. J. Syst. Evol. Microbiol.">
        <title>The Global Catalogue of Microorganisms (GCM) 10K type strain sequencing project: providing services to taxonomists for standard genome sequencing and annotation.</title>
        <authorList>
            <consortium name="The Broad Institute Genomics Platform"/>
            <consortium name="The Broad Institute Genome Sequencing Center for Infectious Disease"/>
            <person name="Wu L."/>
            <person name="Ma J."/>
        </authorList>
    </citation>
    <scope>NUCLEOTIDE SEQUENCE [LARGE SCALE GENOMIC DNA]</scope>
    <source>
        <strain evidence="4 5">JCM 14162</strain>
    </source>
</reference>
<protein>
    <submittedName>
        <fullName evidence="4">MBL fold metallo-hydrolase</fullName>
    </submittedName>
</protein>
<comment type="caution">
    <text evidence="4">The sequence shown here is derived from an EMBL/GenBank/DDBJ whole genome shotgun (WGS) entry which is preliminary data.</text>
</comment>
<evidence type="ECO:0000259" key="2">
    <source>
        <dbReference type="SMART" id="SM00849"/>
    </source>
</evidence>
<evidence type="ECO:0000313" key="5">
    <source>
        <dbReference type="Proteomes" id="UP001500713"/>
    </source>
</evidence>
<gene>
    <name evidence="4" type="ORF">GCM10009096_03900</name>
</gene>
<dbReference type="InterPro" id="IPR001279">
    <property type="entry name" value="Metallo-B-lactamas"/>
</dbReference>
<keyword evidence="5" id="KW-1185">Reference proteome</keyword>